<feature type="transmembrane region" description="Helical" evidence="1">
    <location>
        <begin position="84"/>
        <end position="105"/>
    </location>
</feature>
<proteinExistence type="predicted"/>
<feature type="domain" description="Putative zinc-finger" evidence="2">
    <location>
        <begin position="3"/>
        <end position="37"/>
    </location>
</feature>
<evidence type="ECO:0000313" key="3">
    <source>
        <dbReference type="EMBL" id="SHI63728.1"/>
    </source>
</evidence>
<keyword evidence="3" id="KW-0862">Zinc</keyword>
<evidence type="ECO:0000259" key="2">
    <source>
        <dbReference type="Pfam" id="PF13490"/>
    </source>
</evidence>
<dbReference type="InterPro" id="IPR027383">
    <property type="entry name" value="Znf_put"/>
</dbReference>
<dbReference type="OrthoDB" id="9808253at2"/>
<accession>A0A1M6CSM4</accession>
<keyword evidence="4" id="KW-1185">Reference proteome</keyword>
<dbReference type="AlphaFoldDB" id="A0A1M6CSM4"/>
<feature type="transmembrane region" description="Helical" evidence="1">
    <location>
        <begin position="143"/>
        <end position="162"/>
    </location>
</feature>
<dbReference type="STRING" id="1121919.SAMN02745975_00308"/>
<organism evidence="3 4">
    <name type="scientific">Geosporobacter subterraneus DSM 17957</name>
    <dbReference type="NCBI Taxonomy" id="1121919"/>
    <lineage>
        <taxon>Bacteria</taxon>
        <taxon>Bacillati</taxon>
        <taxon>Bacillota</taxon>
        <taxon>Clostridia</taxon>
        <taxon>Peptostreptococcales</taxon>
        <taxon>Thermotaleaceae</taxon>
        <taxon>Geosporobacter</taxon>
    </lineage>
</organism>
<sequence length="204" mass="23443">MDCQRAANLMMKYFDHAIGDLEEKEMTLHMKGCSSCRLDFQWMKEAICSVEEMEELEAPEDFESMVMASIPIDYYRPSTQKNSFFPYGAVMIAMAAVLVCGMLYLRYATVDFGEIHHLMSFVFRIMDLQGVFQNLAALASKNMVRLLIFVIRCLNTIGTVLINTRMNVYLIIVGTLCSIFVGIQHWLMRLTYEAGYRGGKIYEK</sequence>
<dbReference type="Proteomes" id="UP000184536">
    <property type="component" value="Unassembled WGS sequence"/>
</dbReference>
<dbReference type="GO" id="GO:0008270">
    <property type="term" value="F:zinc ion binding"/>
    <property type="evidence" value="ECO:0007669"/>
    <property type="project" value="UniProtKB-KW"/>
</dbReference>
<dbReference type="Pfam" id="PF13490">
    <property type="entry name" value="zf-HC2"/>
    <property type="match status" value="1"/>
</dbReference>
<keyword evidence="1" id="KW-0472">Membrane</keyword>
<name>A0A1M6CSM4_9FIRM</name>
<keyword evidence="3" id="KW-0479">Metal-binding</keyword>
<feature type="transmembrane region" description="Helical" evidence="1">
    <location>
        <begin position="168"/>
        <end position="187"/>
    </location>
</feature>
<keyword evidence="1" id="KW-1133">Transmembrane helix</keyword>
<reference evidence="4" key="1">
    <citation type="submission" date="2016-11" db="EMBL/GenBank/DDBJ databases">
        <authorList>
            <person name="Varghese N."/>
            <person name="Submissions S."/>
        </authorList>
    </citation>
    <scope>NUCLEOTIDE SEQUENCE [LARGE SCALE GENOMIC DNA]</scope>
    <source>
        <strain evidence="4">DSM 17957</strain>
    </source>
</reference>
<evidence type="ECO:0000256" key="1">
    <source>
        <dbReference type="SAM" id="Phobius"/>
    </source>
</evidence>
<keyword evidence="3" id="KW-0863">Zinc-finger</keyword>
<gene>
    <name evidence="3" type="ORF">SAMN02745975_00308</name>
</gene>
<evidence type="ECO:0000313" key="4">
    <source>
        <dbReference type="Proteomes" id="UP000184536"/>
    </source>
</evidence>
<protein>
    <submittedName>
        <fullName evidence="3">Putative zinc-finger</fullName>
    </submittedName>
</protein>
<dbReference type="RefSeq" id="WP_110939608.1">
    <property type="nucleotide sequence ID" value="NZ_FQZV01000004.1"/>
</dbReference>
<keyword evidence="1" id="KW-0812">Transmembrane</keyword>
<dbReference type="EMBL" id="FQZV01000004">
    <property type="protein sequence ID" value="SHI63728.1"/>
    <property type="molecule type" value="Genomic_DNA"/>
</dbReference>